<organism evidence="1 2">
    <name type="scientific">Phytophthora lilii</name>
    <dbReference type="NCBI Taxonomy" id="2077276"/>
    <lineage>
        <taxon>Eukaryota</taxon>
        <taxon>Sar</taxon>
        <taxon>Stramenopiles</taxon>
        <taxon>Oomycota</taxon>
        <taxon>Peronosporomycetes</taxon>
        <taxon>Peronosporales</taxon>
        <taxon>Peronosporaceae</taxon>
        <taxon>Phytophthora</taxon>
    </lineage>
</organism>
<dbReference type="AlphaFoldDB" id="A0A9W6TV11"/>
<protein>
    <submittedName>
        <fullName evidence="1">Unnamed protein product</fullName>
    </submittedName>
</protein>
<reference evidence="1" key="1">
    <citation type="submission" date="2023-04" db="EMBL/GenBank/DDBJ databases">
        <title>Phytophthora lilii NBRC 32176.</title>
        <authorList>
            <person name="Ichikawa N."/>
            <person name="Sato H."/>
            <person name="Tonouchi N."/>
        </authorList>
    </citation>
    <scope>NUCLEOTIDE SEQUENCE</scope>
    <source>
        <strain evidence="1">NBRC 32176</strain>
    </source>
</reference>
<dbReference type="SUPFAM" id="SSF49562">
    <property type="entry name" value="C2 domain (Calcium/lipid-binding domain, CaLB)"/>
    <property type="match status" value="1"/>
</dbReference>
<evidence type="ECO:0000313" key="1">
    <source>
        <dbReference type="EMBL" id="GMF19739.1"/>
    </source>
</evidence>
<dbReference type="EMBL" id="BSXW01000355">
    <property type="protein sequence ID" value="GMF19739.1"/>
    <property type="molecule type" value="Genomic_DNA"/>
</dbReference>
<sequence>MAQKSTAPHSMEQNPDLSAFEIMMLLSCLLRLHNQDFHAHDIPQLSGLVCGVVVKSGEYVWASRDEIVQHKNDIVLAADHSPLKRANDSLDAEVHGAIVSAPATLHAPGLTETLPPVIPIPPKHGLPSAHSTKANLQEDKIATKGVLQAMRRRLSSSKSSVPIADVQRYILKIIGARGLRVSGKQSLYCICRFDTPGGVTLLQIQTSPHPNSGNTPSWSSQLFEVALPVESAHDATITFIVKHGNPVGSTRIAQGSTNFVALTPGESTTEEVCLVKKDKPAGTLQFSLEAFA</sequence>
<accession>A0A9W6TV11</accession>
<comment type="caution">
    <text evidence="1">The sequence shown here is derived from an EMBL/GenBank/DDBJ whole genome shotgun (WGS) entry which is preliminary data.</text>
</comment>
<dbReference type="OrthoDB" id="125484at2759"/>
<keyword evidence="2" id="KW-1185">Reference proteome</keyword>
<gene>
    <name evidence="1" type="ORF">Plil01_000757300</name>
</gene>
<dbReference type="Proteomes" id="UP001165083">
    <property type="component" value="Unassembled WGS sequence"/>
</dbReference>
<dbReference type="InterPro" id="IPR035892">
    <property type="entry name" value="C2_domain_sf"/>
</dbReference>
<proteinExistence type="predicted"/>
<name>A0A9W6TV11_9STRA</name>
<evidence type="ECO:0000313" key="2">
    <source>
        <dbReference type="Proteomes" id="UP001165083"/>
    </source>
</evidence>